<reference evidence="1 2" key="1">
    <citation type="submission" date="2013-02" db="EMBL/GenBank/DDBJ databases">
        <authorList>
            <person name="Harkins D.M."/>
            <person name="Durkin A.S."/>
            <person name="Brinkac L.M."/>
            <person name="Haft D.H."/>
            <person name="Selengut J.D."/>
            <person name="Sanka R."/>
            <person name="DePew J."/>
            <person name="Purushe J."/>
            <person name="Tulsiani S.M."/>
            <person name="Graham G.C."/>
            <person name="Burns M.-A."/>
            <person name="Dohnt M.F."/>
            <person name="Smythe L.D."/>
            <person name="McKay D.B."/>
            <person name="Craig S.B."/>
            <person name="Vinetz J.M."/>
            <person name="Sutton G.G."/>
            <person name="Nierman W.C."/>
            <person name="Fouts D.E."/>
        </authorList>
    </citation>
    <scope>NUCLEOTIDE SEQUENCE [LARGE SCALE GENOMIC DNA]</scope>
    <source>
        <strain evidence="1 2">LT2050</strain>
    </source>
</reference>
<dbReference type="AlphaFoldDB" id="M3G9G0"/>
<evidence type="ECO:0000313" key="2">
    <source>
        <dbReference type="Proteomes" id="UP000011778"/>
    </source>
</evidence>
<comment type="caution">
    <text evidence="1">The sequence shown here is derived from an EMBL/GenBank/DDBJ whole genome shotgun (WGS) entry which is preliminary data.</text>
</comment>
<protein>
    <submittedName>
        <fullName evidence="1">Uncharacterized protein</fullName>
    </submittedName>
</protein>
<proteinExistence type="predicted"/>
<gene>
    <name evidence="1" type="ORF">LEP1GSC150_3154</name>
</gene>
<dbReference type="Proteomes" id="UP000011778">
    <property type="component" value="Unassembled WGS sequence"/>
</dbReference>
<evidence type="ECO:0000313" key="1">
    <source>
        <dbReference type="EMBL" id="EMG21990.1"/>
    </source>
</evidence>
<dbReference type="EMBL" id="AFMD02000254">
    <property type="protein sequence ID" value="EMG21990.1"/>
    <property type="molecule type" value="Genomic_DNA"/>
</dbReference>
<sequence>MIAGKEREVKPVHKSRFLVFQAIVTAIDYSLTVYDLISALMMYKPASERKIEVNYIDSDKGKQIDSVIFFLRTILSSREFN</sequence>
<accession>M3G9G0</accession>
<feature type="non-terminal residue" evidence="1">
    <location>
        <position position="81"/>
    </location>
</feature>
<name>M3G9G0_LEPIT</name>
<organism evidence="1 2">
    <name type="scientific">Leptospira interrogans serovar Copenhageni str. LT2050</name>
    <dbReference type="NCBI Taxonomy" id="1001598"/>
    <lineage>
        <taxon>Bacteria</taxon>
        <taxon>Pseudomonadati</taxon>
        <taxon>Spirochaetota</taxon>
        <taxon>Spirochaetia</taxon>
        <taxon>Leptospirales</taxon>
        <taxon>Leptospiraceae</taxon>
        <taxon>Leptospira</taxon>
    </lineage>
</organism>